<evidence type="ECO:0000313" key="2">
    <source>
        <dbReference type="EMBL" id="KAF9060575.1"/>
    </source>
</evidence>
<feature type="region of interest" description="Disordered" evidence="1">
    <location>
        <begin position="480"/>
        <end position="503"/>
    </location>
</feature>
<keyword evidence="3" id="KW-1185">Reference proteome</keyword>
<gene>
    <name evidence="2" type="ORF">BDP27DRAFT_1385526</name>
</gene>
<name>A0A9P5PE96_9AGAR</name>
<dbReference type="PANTHER" id="PTHR31912:SF34">
    <property type="entry name" value="NOTOCHORD-RELATED PROTEIN"/>
    <property type="match status" value="1"/>
</dbReference>
<evidence type="ECO:0000313" key="3">
    <source>
        <dbReference type="Proteomes" id="UP000772434"/>
    </source>
</evidence>
<feature type="region of interest" description="Disordered" evidence="1">
    <location>
        <begin position="102"/>
        <end position="135"/>
    </location>
</feature>
<reference evidence="2" key="1">
    <citation type="submission" date="2020-11" db="EMBL/GenBank/DDBJ databases">
        <authorList>
            <consortium name="DOE Joint Genome Institute"/>
            <person name="Ahrendt S."/>
            <person name="Riley R."/>
            <person name="Andreopoulos W."/>
            <person name="Labutti K."/>
            <person name="Pangilinan J."/>
            <person name="Ruiz-Duenas F.J."/>
            <person name="Barrasa J.M."/>
            <person name="Sanchez-Garcia M."/>
            <person name="Camarero S."/>
            <person name="Miyauchi S."/>
            <person name="Serrano A."/>
            <person name="Linde D."/>
            <person name="Babiker R."/>
            <person name="Drula E."/>
            <person name="Ayuso-Fernandez I."/>
            <person name="Pacheco R."/>
            <person name="Padilla G."/>
            <person name="Ferreira P."/>
            <person name="Barriuso J."/>
            <person name="Kellner H."/>
            <person name="Castanera R."/>
            <person name="Alfaro M."/>
            <person name="Ramirez L."/>
            <person name="Pisabarro A.G."/>
            <person name="Kuo A."/>
            <person name="Tritt A."/>
            <person name="Lipzen A."/>
            <person name="He G."/>
            <person name="Yan M."/>
            <person name="Ng V."/>
            <person name="Cullen D."/>
            <person name="Martin F."/>
            <person name="Rosso M.-N."/>
            <person name="Henrissat B."/>
            <person name="Hibbett D."/>
            <person name="Martinez A.T."/>
            <person name="Grigoriev I.V."/>
        </authorList>
    </citation>
    <scope>NUCLEOTIDE SEQUENCE</scope>
    <source>
        <strain evidence="2">AH 40177</strain>
    </source>
</reference>
<evidence type="ECO:0008006" key="4">
    <source>
        <dbReference type="Google" id="ProtNLM"/>
    </source>
</evidence>
<dbReference type="Proteomes" id="UP000772434">
    <property type="component" value="Unassembled WGS sequence"/>
</dbReference>
<accession>A0A9P5PE96</accession>
<organism evidence="2 3">
    <name type="scientific">Rhodocollybia butyracea</name>
    <dbReference type="NCBI Taxonomy" id="206335"/>
    <lineage>
        <taxon>Eukaryota</taxon>
        <taxon>Fungi</taxon>
        <taxon>Dikarya</taxon>
        <taxon>Basidiomycota</taxon>
        <taxon>Agaricomycotina</taxon>
        <taxon>Agaricomycetes</taxon>
        <taxon>Agaricomycetidae</taxon>
        <taxon>Agaricales</taxon>
        <taxon>Marasmiineae</taxon>
        <taxon>Omphalotaceae</taxon>
        <taxon>Rhodocollybia</taxon>
    </lineage>
</organism>
<dbReference type="EMBL" id="JADNRY010000236">
    <property type="protein sequence ID" value="KAF9060575.1"/>
    <property type="molecule type" value="Genomic_DNA"/>
</dbReference>
<dbReference type="AlphaFoldDB" id="A0A9P5PE96"/>
<dbReference type="OrthoDB" id="2246127at2759"/>
<protein>
    <recommendedName>
        <fullName evidence="4">Transposase</fullName>
    </recommendedName>
</protein>
<proteinExistence type="predicted"/>
<evidence type="ECO:0000256" key="1">
    <source>
        <dbReference type="SAM" id="MobiDB-lite"/>
    </source>
</evidence>
<comment type="caution">
    <text evidence="2">The sequence shown here is derived from an EMBL/GenBank/DDBJ whole genome shotgun (WGS) entry which is preliminary data.</text>
</comment>
<feature type="region of interest" description="Disordered" evidence="1">
    <location>
        <begin position="1090"/>
        <end position="1110"/>
    </location>
</feature>
<dbReference type="PANTHER" id="PTHR31912">
    <property type="entry name" value="IP13529P"/>
    <property type="match status" value="1"/>
</dbReference>
<sequence length="1159" mass="129899">MEAHKRLSSHPANVPDPAIPIETTADLFSTRLLAYLSSDPEATLRSLPPMDSFPDSSAPMYETMQTYNWDGLDQLDPQFVGSREAEEMRALSDYMLGVYQRGPDNIDSDDDHSNAPTDTSESDMENDAPSFEESRGTECTVDILMHLPRSVFSTRQLDLFLWMLKVLGVDDTPSVKRMNDVDKKLQALYGIQTIKYKGALGHTYYTNSLADIISQEMANPKVRPHLSFYPEQVDQSLSEARQFSHWLHEVPDDEMGPIGTICMPHRWFMRGKRFYARCWAMEEVMREGGRKSWRVIKGGGEITVGEVELLKNFPQLISDAASYPHFELPWNTTNPVLGNPWRERANGAQCLSFPIWLYCDDTSGNTSKKWNKHNSFLFTAAGLPRAESSKEYNIHFLSTSNIAPPLEMLDGISDQLSDAQEHGIWGWDCMTESRVLLIPCVLALLGDNPMQSEFACHIGLRGKFFCRVCGVKGKDAKAEDSAGRSLHTRASIGSADTQGKKKTRTKFKEGLAAMTERVKAFVQPGKARTKAQTINTLKTQFVTAQTPGSGTKIKQMRTDSGIKDTYQNFFIERLLNSYKRRRGISASTAREAISDLPPDTMSPVWRIRGLDPHSDTPVEILHVILLGFVKYLWRDVIENQIKKNPERQKELIIRLSSLDVEGLGLGSKLAGSTIVNHYGSLTGSDFRKIAQVAPFILKGFVAEDCFSTWVALSKLIPLIWQPEIKELKPYLATLENEIQNFLLCVARWTIRWFNKPKFHILVHLPEHIRRFGPAILFATEGFESFNAVIRAQSVHSNRQAPSRDIAIAFAKQNRIRHLLSGAFFLDHGKIPPDIEGDKNFMDCTLPQSDRVTASQRYYRLGGFSRDHLARAGPSTCTLDTGATAQRWPNTLSGRHVSASPLFGEDEELNGTFHRAKDLVLGNNDRCYPETFVACKNLGTSVAVDGVDIAQVKEVLWRYRPNTMHKVADAVLVEAYQAGPQTSIHGMPRLISLKSLHLVGPEMLLCTTNVQHDCTRNSCTIEYDAPVRQERELTSQFKGQVHHRGNILDLVLNTAQMRDAKYIQRFRAPPQPLPVDHTIELSATRAWDLENKKTKARNPASTPASPSHKGCVSSAAGIPTPYFGLFAAAQPELSTTAQFHQHFARFSSLSQPSSPNSCPT</sequence>